<keyword evidence="1" id="KW-0805">Transcription regulation</keyword>
<dbReference type="PANTHER" id="PTHR43537">
    <property type="entry name" value="TRANSCRIPTIONAL REGULATOR, GNTR FAMILY"/>
    <property type="match status" value="1"/>
</dbReference>
<dbReference type="GO" id="GO:0003700">
    <property type="term" value="F:DNA-binding transcription factor activity"/>
    <property type="evidence" value="ECO:0007669"/>
    <property type="project" value="InterPro"/>
</dbReference>
<feature type="domain" description="HTH gntR-type" evidence="4">
    <location>
        <begin position="11"/>
        <end position="78"/>
    </location>
</feature>
<dbReference type="InterPro" id="IPR011711">
    <property type="entry name" value="GntR_C"/>
</dbReference>
<evidence type="ECO:0000256" key="1">
    <source>
        <dbReference type="ARBA" id="ARBA00023015"/>
    </source>
</evidence>
<dbReference type="PANTHER" id="PTHR43537:SF45">
    <property type="entry name" value="GNTR FAMILY REGULATORY PROTEIN"/>
    <property type="match status" value="1"/>
</dbReference>
<evidence type="ECO:0000256" key="3">
    <source>
        <dbReference type="ARBA" id="ARBA00023163"/>
    </source>
</evidence>
<dbReference type="Gene3D" id="1.20.120.530">
    <property type="entry name" value="GntR ligand-binding domain-like"/>
    <property type="match status" value="1"/>
</dbReference>
<organism evidence="5 6">
    <name type="scientific">Rosenbergiella nectarea</name>
    <dbReference type="NCBI Taxonomy" id="988801"/>
    <lineage>
        <taxon>Bacteria</taxon>
        <taxon>Pseudomonadati</taxon>
        <taxon>Pseudomonadota</taxon>
        <taxon>Gammaproteobacteria</taxon>
        <taxon>Enterobacterales</taxon>
        <taxon>Erwiniaceae</taxon>
        <taxon>Rosenbergiella</taxon>
    </lineage>
</organism>
<dbReference type="GO" id="GO:0003677">
    <property type="term" value="F:DNA binding"/>
    <property type="evidence" value="ECO:0007669"/>
    <property type="project" value="UniProtKB-KW"/>
</dbReference>
<gene>
    <name evidence="5" type="ORF">SAMN05216522_11224</name>
</gene>
<dbReference type="InterPro" id="IPR036390">
    <property type="entry name" value="WH_DNA-bd_sf"/>
</dbReference>
<evidence type="ECO:0000313" key="6">
    <source>
        <dbReference type="Proteomes" id="UP000242515"/>
    </source>
</evidence>
<keyword evidence="3" id="KW-0804">Transcription</keyword>
<dbReference type="InterPro" id="IPR008920">
    <property type="entry name" value="TF_FadR/GntR_C"/>
</dbReference>
<evidence type="ECO:0000259" key="4">
    <source>
        <dbReference type="PROSITE" id="PS50949"/>
    </source>
</evidence>
<dbReference type="Proteomes" id="UP000242515">
    <property type="component" value="Unassembled WGS sequence"/>
</dbReference>
<dbReference type="PRINTS" id="PR00035">
    <property type="entry name" value="HTHGNTR"/>
</dbReference>
<dbReference type="EMBL" id="FOGC01000012">
    <property type="protein sequence ID" value="SER13350.1"/>
    <property type="molecule type" value="Genomic_DNA"/>
</dbReference>
<dbReference type="AlphaFoldDB" id="A0A1H9LPP1"/>
<accession>A0A1H9LPP1</accession>
<keyword evidence="2 5" id="KW-0238">DNA-binding</keyword>
<protein>
    <submittedName>
        <fullName evidence="5">DNA-binding transcriptional regulator, GntR family</fullName>
    </submittedName>
</protein>
<dbReference type="OrthoDB" id="9799812at2"/>
<dbReference type="SMART" id="SM00345">
    <property type="entry name" value="HTH_GNTR"/>
    <property type="match status" value="1"/>
</dbReference>
<dbReference type="InterPro" id="IPR036388">
    <property type="entry name" value="WH-like_DNA-bd_sf"/>
</dbReference>
<dbReference type="Gene3D" id="1.10.10.10">
    <property type="entry name" value="Winged helix-like DNA-binding domain superfamily/Winged helix DNA-binding domain"/>
    <property type="match status" value="1"/>
</dbReference>
<name>A0A1H9LPP1_9GAMM</name>
<dbReference type="Pfam" id="PF07729">
    <property type="entry name" value="FCD"/>
    <property type="match status" value="1"/>
</dbReference>
<dbReference type="STRING" id="988801.SAMN05216522_11224"/>
<dbReference type="SUPFAM" id="SSF48008">
    <property type="entry name" value="GntR ligand-binding domain-like"/>
    <property type="match status" value="1"/>
</dbReference>
<dbReference type="Pfam" id="PF00392">
    <property type="entry name" value="GntR"/>
    <property type="match status" value="1"/>
</dbReference>
<evidence type="ECO:0000313" key="5">
    <source>
        <dbReference type="EMBL" id="SER13350.1"/>
    </source>
</evidence>
<dbReference type="InterPro" id="IPR000524">
    <property type="entry name" value="Tscrpt_reg_HTH_GntR"/>
</dbReference>
<proteinExistence type="predicted"/>
<dbReference type="SMART" id="SM00895">
    <property type="entry name" value="FCD"/>
    <property type="match status" value="1"/>
</dbReference>
<dbReference type="SUPFAM" id="SSF46785">
    <property type="entry name" value="Winged helix' DNA-binding domain"/>
    <property type="match status" value="1"/>
</dbReference>
<keyword evidence="6" id="KW-1185">Reference proteome</keyword>
<evidence type="ECO:0000256" key="2">
    <source>
        <dbReference type="ARBA" id="ARBA00023125"/>
    </source>
</evidence>
<dbReference type="RefSeq" id="WP_092677660.1">
    <property type="nucleotide sequence ID" value="NZ_FOGC01000012.1"/>
</dbReference>
<dbReference type="CDD" id="cd07377">
    <property type="entry name" value="WHTH_GntR"/>
    <property type="match status" value="1"/>
</dbReference>
<sequence length="244" mass="27864">MHNPPPAAGREALAAKVYQAVKQSIFDFQLLPGERFSENELAQQLQVSRTPVRQALFNLEREGYVEVLFRSGWQVKAFDFDYFEELYDLRIVLECEAVRRLCAMSAADCHTALAAEQRFWAESEPLTQGKPVALADEAFHRALVAATANRQFLLLHTELTEKLSIIRRLDFTRDDRILATYQQHQAILQAILAQRCEPALRLLTLHISESKAAVRAITLHRLHQARITLQASESNEEVLRTSLR</sequence>
<dbReference type="PROSITE" id="PS50949">
    <property type="entry name" value="HTH_GNTR"/>
    <property type="match status" value="1"/>
</dbReference>
<reference evidence="6" key="1">
    <citation type="submission" date="2016-10" db="EMBL/GenBank/DDBJ databases">
        <authorList>
            <person name="Varghese N."/>
            <person name="Submissions S."/>
        </authorList>
    </citation>
    <scope>NUCLEOTIDE SEQUENCE [LARGE SCALE GENOMIC DNA]</scope>
    <source>
        <strain evidence="6">8N4</strain>
    </source>
</reference>